<gene>
    <name evidence="2" type="ordered locus">EUBREC_0814</name>
    <name evidence="3" type="ordered locus">EUBREC_2680</name>
</gene>
<sequence length="522" mass="60100">MLRNNWRRGIIYISRASGRGAEPRNPRAMLTRSLGLLFLFVFLLRLFVFLLLSLPVVQQLDDLVLHFPRRSFLAEIFAQFRTCQNHFVYLLFVLHHNAVDHIPVEQLLFVQLTHTLCLRLRRRGLLAVNGDGDIVLVLLADIGKLHRRSKAQLFFIHQLHQVGNQFIEPDIPLHLLDRHLIALGHNLVGAFACVLRVNLARSAGALVLDGLKLHFQGFGPLTGEDFFTLVEIVLDHLRDGFIVCQVSDDTGHIRIPGKLAGFLAAVAGHDLIAAILTGTNNSGLGHALVLNAGHHSPHFFIIPDFKGMVLEGVELVQLDIDDLLLAPAWCILRLFGFLRSGSSLHRWSRFFLRFLFDRLFRFLCGSFGLRGCVLVLICLRGTAPALRLFRLFGFFLRFLRSLRLLFRFFRFCRDRLFPAGSCRPFLDFLFLHNFSEVIDGNLRVLYLRFRLFFRLRRNGNLLRLFWGSGRRFLARPAIRYRLFRRFCGFIICHKHLPPVFWHEKRGSTFQSSPRGKFLLSPP</sequence>
<keyword evidence="1" id="KW-0812">Transmembrane</keyword>
<evidence type="ECO:0000313" key="3">
    <source>
        <dbReference type="EMBL" id="ACR76411.1"/>
    </source>
</evidence>
<evidence type="ECO:0000256" key="1">
    <source>
        <dbReference type="SAM" id="Phobius"/>
    </source>
</evidence>
<dbReference type="AlphaFoldDB" id="C4ZET3"/>
<dbReference type="KEGG" id="ere:EUBREC_2680"/>
<reference evidence="2 4" key="1">
    <citation type="journal article" date="2009" name="Proc. Natl. Acad. Sci. U.S.A.">
        <title>Characterizing a model human gut microbiota composed of members of its two dominant bacterial phyla.</title>
        <authorList>
            <person name="Mahowald M.A."/>
            <person name="Rey F.E."/>
            <person name="Seedorf H."/>
            <person name="Turnbaugh P.J."/>
            <person name="Fulton R.S."/>
            <person name="Wollam A."/>
            <person name="Shah N."/>
            <person name="Wang C."/>
            <person name="Magrini V."/>
            <person name="Wilson R.K."/>
            <person name="Cantarel B.L."/>
            <person name="Coutinho P.M."/>
            <person name="Henrissat B."/>
            <person name="Crock L.W."/>
            <person name="Russell A."/>
            <person name="Verberkmoes N.C."/>
            <person name="Hettich R.L."/>
            <person name="Gordon J.I."/>
        </authorList>
    </citation>
    <scope>NUCLEOTIDE SEQUENCE [LARGE SCALE GENOMIC DNA]</scope>
    <source>
        <strain evidence="2">ATCC 33656</strain>
        <strain evidence="4">ATCC 33656 / DSM 3377 / JCM 17463 / KCTC 5835 / LMG 30912 / VPI 0990</strain>
    </source>
</reference>
<organism evidence="2 4">
    <name type="scientific">Agathobacter rectalis (strain ATCC 33656 / DSM 3377 / JCM 17463 / KCTC 5835 / VPI 0990)</name>
    <name type="common">Eubacterium rectale</name>
    <dbReference type="NCBI Taxonomy" id="515619"/>
    <lineage>
        <taxon>Bacteria</taxon>
        <taxon>Bacillati</taxon>
        <taxon>Bacillota</taxon>
        <taxon>Clostridia</taxon>
        <taxon>Lachnospirales</taxon>
        <taxon>Lachnospiraceae</taxon>
        <taxon>Agathobacter</taxon>
    </lineage>
</organism>
<accession>C4ZET3</accession>
<dbReference type="KEGG" id="ere:EUBREC_0814"/>
<evidence type="ECO:0000313" key="2">
    <source>
        <dbReference type="EMBL" id="ACR74599.1"/>
    </source>
</evidence>
<dbReference type="STRING" id="515619.EUBREC_0814"/>
<evidence type="ECO:0000313" key="4">
    <source>
        <dbReference type="Proteomes" id="UP000001477"/>
    </source>
</evidence>
<name>C4ZET3_AGARV</name>
<dbReference type="EMBL" id="CP001107">
    <property type="protein sequence ID" value="ACR76411.1"/>
    <property type="molecule type" value="Genomic_DNA"/>
</dbReference>
<dbReference type="HOGENOM" id="CLU_521518_0_0_9"/>
<feature type="transmembrane region" description="Helical" evidence="1">
    <location>
        <begin position="34"/>
        <end position="57"/>
    </location>
</feature>
<dbReference type="Proteomes" id="UP000001477">
    <property type="component" value="Chromosome"/>
</dbReference>
<keyword evidence="1" id="KW-1133">Transmembrane helix</keyword>
<proteinExistence type="predicted"/>
<keyword evidence="1" id="KW-0472">Membrane</keyword>
<dbReference type="PaxDb" id="515619-EUBREC_0814"/>
<protein>
    <submittedName>
        <fullName evidence="2">Uncharacterized protein</fullName>
    </submittedName>
</protein>
<dbReference type="EMBL" id="CP001107">
    <property type="protein sequence ID" value="ACR74599.1"/>
    <property type="molecule type" value="Genomic_DNA"/>
</dbReference>